<evidence type="ECO:0000313" key="2">
    <source>
        <dbReference type="EMBL" id="EFL56676.1"/>
    </source>
</evidence>
<dbReference type="GO" id="GO:0016887">
    <property type="term" value="F:ATP hydrolysis activity"/>
    <property type="evidence" value="ECO:0007669"/>
    <property type="project" value="InterPro"/>
</dbReference>
<dbReference type="PANTHER" id="PTHR40396:SF1">
    <property type="entry name" value="ATPASE AAA-TYPE CORE DOMAIN-CONTAINING PROTEIN"/>
    <property type="match status" value="1"/>
</dbReference>
<dbReference type="SUPFAM" id="SSF52540">
    <property type="entry name" value="P-loop containing nucleoside triphosphate hydrolases"/>
    <property type="match status" value="1"/>
</dbReference>
<reference evidence="2 3" key="1">
    <citation type="submission" date="2010-08" db="EMBL/GenBank/DDBJ databases">
        <authorList>
            <person name="Durkin A.S."/>
            <person name="Madupu R."/>
            <person name="Torralba M."/>
            <person name="Gillis M."/>
            <person name="Methe B."/>
            <person name="Sutton G."/>
            <person name="Nelson K.E."/>
        </authorList>
    </citation>
    <scope>NUCLEOTIDE SEQUENCE [LARGE SCALE GENOMIC DNA]</scope>
    <source>
        <strain evidence="2 3">ACS-049-V-Sch6</strain>
    </source>
</reference>
<comment type="caution">
    <text evidence="2">The sequence shown here is derived from an EMBL/GenBank/DDBJ whole genome shotgun (WGS) entry which is preliminary data.</text>
</comment>
<protein>
    <recommendedName>
        <fullName evidence="1">ATPase AAA-type core domain-containing protein</fullName>
    </recommendedName>
</protein>
<dbReference type="InterPro" id="IPR027417">
    <property type="entry name" value="P-loop_NTPase"/>
</dbReference>
<evidence type="ECO:0000313" key="3">
    <source>
        <dbReference type="Proteomes" id="UP000004211"/>
    </source>
</evidence>
<feature type="domain" description="ATPase AAA-type core" evidence="1">
    <location>
        <begin position="38"/>
        <end position="400"/>
    </location>
</feature>
<dbReference type="Pfam" id="PF13304">
    <property type="entry name" value="AAA_21"/>
    <property type="match status" value="1"/>
</dbReference>
<dbReference type="RefSeq" id="WP_005375871.1">
    <property type="nucleotide sequence ID" value="NZ_AEDR01000016.1"/>
</dbReference>
<name>E1L4K3_9FIRM</name>
<dbReference type="eggNOG" id="COG1106">
    <property type="taxonomic scope" value="Bacteria"/>
</dbReference>
<dbReference type="Proteomes" id="UP000004211">
    <property type="component" value="Unassembled WGS sequence"/>
</dbReference>
<proteinExistence type="predicted"/>
<accession>E1L4K3</accession>
<gene>
    <name evidence="2" type="ORF">HMPREF9321_0766</name>
</gene>
<dbReference type="Gene3D" id="3.40.50.300">
    <property type="entry name" value="P-loop containing nucleotide triphosphate hydrolases"/>
    <property type="match status" value="2"/>
</dbReference>
<dbReference type="AlphaFoldDB" id="E1L4K3"/>
<sequence length="476" mass="54247">MNTPIVRLEEITIKNLKNVEYGHIKLNVDKKCSSANLLGLYGQNGSGKTVLINAIDILKQLLMGQRLPDNLVDYININSDFAELSFEFSIQIDDDNIHVYYDVELARNKVTSDSNTDNIDSIKTIPIVKKEVLQYRMENSTTSIRKNIIANTDTTEVFIPKSKFEILFGKHYDDMTDFLVDKRLCQATSRSFLFSSLFLKRLNSRQEFIENTSEYNYIFMIIHMLVKYGNHDLFVVLTSHSGLHGLNVLPLEINVQQDDMGRIGTITLPLDKPITLPIPIVDEIHNIISMMNLVLSEIIPGLRISASDLGVELLENGENGKRLMLVSNKNDKSIPLKYESEGIRKIISILSLLIAVYNRPSVTIAVDELDAGIFEYLLGELLRIIAEKGKGQLIFTSHNLRPLETLDKECIAFTTTNPTNRYIRPKNVKASNNLRDFYYRDITLGEQAEEVYKPTQNAEISYAFKKAGVYKWHEKK</sequence>
<dbReference type="GO" id="GO:0005524">
    <property type="term" value="F:ATP binding"/>
    <property type="evidence" value="ECO:0007669"/>
    <property type="project" value="InterPro"/>
</dbReference>
<organism evidence="2 3">
    <name type="scientific">Veillonella atypica ACS-049-V-Sch6</name>
    <dbReference type="NCBI Taxonomy" id="866776"/>
    <lineage>
        <taxon>Bacteria</taxon>
        <taxon>Bacillati</taxon>
        <taxon>Bacillota</taxon>
        <taxon>Negativicutes</taxon>
        <taxon>Veillonellales</taxon>
        <taxon>Veillonellaceae</taxon>
        <taxon>Veillonella</taxon>
    </lineage>
</organism>
<dbReference type="InterPro" id="IPR003959">
    <property type="entry name" value="ATPase_AAA_core"/>
</dbReference>
<dbReference type="PANTHER" id="PTHR40396">
    <property type="entry name" value="ATPASE-LIKE PROTEIN"/>
    <property type="match status" value="1"/>
</dbReference>
<dbReference type="EMBL" id="AEDR01000016">
    <property type="protein sequence ID" value="EFL56676.1"/>
    <property type="molecule type" value="Genomic_DNA"/>
</dbReference>
<evidence type="ECO:0000259" key="1">
    <source>
        <dbReference type="Pfam" id="PF13304"/>
    </source>
</evidence>